<dbReference type="EMBL" id="FNAB01000005">
    <property type="protein sequence ID" value="SDD63197.1"/>
    <property type="molecule type" value="Genomic_DNA"/>
</dbReference>
<feature type="transmembrane region" description="Helical" evidence="1">
    <location>
        <begin position="12"/>
        <end position="39"/>
    </location>
</feature>
<accession>A0A1G6WD72</accession>
<dbReference type="AlphaFoldDB" id="A0A1G6WD72"/>
<keyword evidence="3" id="KW-1185">Reference proteome</keyword>
<dbReference type="RefSeq" id="WP_072842626.1">
    <property type="nucleotide sequence ID" value="NZ_FNAB01000005.1"/>
</dbReference>
<reference evidence="2 3" key="1">
    <citation type="submission" date="2016-10" db="EMBL/GenBank/DDBJ databases">
        <authorList>
            <person name="de Groot N.N."/>
        </authorList>
    </citation>
    <scope>NUCLEOTIDE SEQUENCE [LARGE SCALE GENOMIC DNA]</scope>
    <source>
        <strain evidence="2 3">JCM 11308</strain>
    </source>
</reference>
<feature type="transmembrane region" description="Helical" evidence="1">
    <location>
        <begin position="59"/>
        <end position="80"/>
    </location>
</feature>
<name>A0A1G6WD72_9NOCA</name>
<keyword evidence="1" id="KW-0472">Membrane</keyword>
<dbReference type="PROSITE" id="PS51257">
    <property type="entry name" value="PROKAR_LIPOPROTEIN"/>
    <property type="match status" value="1"/>
</dbReference>
<gene>
    <name evidence="2" type="ORF">SAMN05444580_105311</name>
</gene>
<dbReference type="STRING" id="168276.SAMN05444580_105311"/>
<evidence type="ECO:0000313" key="2">
    <source>
        <dbReference type="EMBL" id="SDD63197.1"/>
    </source>
</evidence>
<evidence type="ECO:0000256" key="1">
    <source>
        <dbReference type="SAM" id="Phobius"/>
    </source>
</evidence>
<organism evidence="2 3">
    <name type="scientific">Rhodococcus tukisamuensis</name>
    <dbReference type="NCBI Taxonomy" id="168276"/>
    <lineage>
        <taxon>Bacteria</taxon>
        <taxon>Bacillati</taxon>
        <taxon>Actinomycetota</taxon>
        <taxon>Actinomycetes</taxon>
        <taxon>Mycobacteriales</taxon>
        <taxon>Nocardiaceae</taxon>
        <taxon>Rhodococcus</taxon>
    </lineage>
</organism>
<keyword evidence="1" id="KW-1133">Transmembrane helix</keyword>
<protein>
    <submittedName>
        <fullName evidence="2">Uncharacterized protein</fullName>
    </submittedName>
</protein>
<evidence type="ECO:0000313" key="3">
    <source>
        <dbReference type="Proteomes" id="UP000199417"/>
    </source>
</evidence>
<dbReference type="Proteomes" id="UP000199417">
    <property type="component" value="Unassembled WGS sequence"/>
</dbReference>
<keyword evidence="1" id="KW-0812">Transmembrane</keyword>
<feature type="transmembrane region" description="Helical" evidence="1">
    <location>
        <begin position="118"/>
        <end position="140"/>
    </location>
</feature>
<feature type="transmembrane region" description="Helical" evidence="1">
    <location>
        <begin position="92"/>
        <end position="112"/>
    </location>
</feature>
<proteinExistence type="predicted"/>
<sequence length="143" mass="14666">MTDERTRPRPVTVAYWLWLACSALLVLFGLLAVTSSGAALRDQLLGNGAAPGDLDSLVLLLRGSGAVALLVGLAVGLMAGPARAGDGRFRRALVALSAVFTVLELALLPTGVGQAPVLLVAVVTLAAGMLVYLPSATAWFDRG</sequence>